<name>A0AAN8S7B5_POLSC</name>
<comment type="caution">
    <text evidence="3">The sequence shown here is derived from an EMBL/GenBank/DDBJ whole genome shotgun (WGS) entry which is preliminary data.</text>
</comment>
<evidence type="ECO:0000313" key="4">
    <source>
        <dbReference type="Proteomes" id="UP001372834"/>
    </source>
</evidence>
<organism evidence="3 4">
    <name type="scientific">Polyplax serrata</name>
    <name type="common">Common mouse louse</name>
    <dbReference type="NCBI Taxonomy" id="468196"/>
    <lineage>
        <taxon>Eukaryota</taxon>
        <taxon>Metazoa</taxon>
        <taxon>Ecdysozoa</taxon>
        <taxon>Arthropoda</taxon>
        <taxon>Hexapoda</taxon>
        <taxon>Insecta</taxon>
        <taxon>Pterygota</taxon>
        <taxon>Neoptera</taxon>
        <taxon>Paraneoptera</taxon>
        <taxon>Psocodea</taxon>
        <taxon>Troctomorpha</taxon>
        <taxon>Phthiraptera</taxon>
        <taxon>Anoplura</taxon>
        <taxon>Polyplacidae</taxon>
        <taxon>Polyplax</taxon>
    </lineage>
</organism>
<protein>
    <submittedName>
        <fullName evidence="3">Uncharacterized protein</fullName>
    </submittedName>
</protein>
<feature type="coiled-coil region" evidence="1">
    <location>
        <begin position="157"/>
        <end position="191"/>
    </location>
</feature>
<reference evidence="3 4" key="1">
    <citation type="submission" date="2023-10" db="EMBL/GenBank/DDBJ databases">
        <title>Genomes of two closely related lineages of the louse Polyplax serrata with different host specificities.</title>
        <authorList>
            <person name="Martinu J."/>
            <person name="Tarabai H."/>
            <person name="Stefka J."/>
            <person name="Hypsa V."/>
        </authorList>
    </citation>
    <scope>NUCLEOTIDE SEQUENCE [LARGE SCALE GENOMIC DNA]</scope>
    <source>
        <strain evidence="3">HR10_N</strain>
    </source>
</reference>
<feature type="compositionally biased region" description="Basic residues" evidence="2">
    <location>
        <begin position="289"/>
        <end position="307"/>
    </location>
</feature>
<feature type="region of interest" description="Disordered" evidence="2">
    <location>
        <begin position="34"/>
        <end position="87"/>
    </location>
</feature>
<accession>A0AAN8S7B5</accession>
<feature type="compositionally biased region" description="Basic and acidic residues" evidence="2">
    <location>
        <begin position="254"/>
        <end position="265"/>
    </location>
</feature>
<feature type="compositionally biased region" description="Acidic residues" evidence="2">
    <location>
        <begin position="347"/>
        <end position="357"/>
    </location>
</feature>
<dbReference type="AlphaFoldDB" id="A0AAN8S7B5"/>
<proteinExistence type="predicted"/>
<keyword evidence="1" id="KW-0175">Coiled coil</keyword>
<dbReference type="Proteomes" id="UP001372834">
    <property type="component" value="Unassembled WGS sequence"/>
</dbReference>
<feature type="region of interest" description="Disordered" evidence="2">
    <location>
        <begin position="227"/>
        <end position="434"/>
    </location>
</feature>
<evidence type="ECO:0000256" key="2">
    <source>
        <dbReference type="SAM" id="MobiDB-lite"/>
    </source>
</evidence>
<sequence length="443" mass="49488">MPGKRTNRDVIISYTSESELELNDIDDDSIRFISRAAQENEGPARPQGRPRKGDSQLSSEELRTRAKRQKIAKALGEEDEESPLTSAIVGSTTSACASASLEELMSMSDAAASVVMKVATSSGNLKGTFVKLLKDAVKAFVAIGREIGRRSSDDASVTALRGQLKDAESAIALLREEVVETKARLARVTEDKQKNPPTPVDIEEIVRRVNESIMARFETAGFVRREPEVTAVSQKKTEDGKKTPSPKTKTLRPASKDEKVVPRKTQEKKKGRKKKKKAKRPPHREQRDRRRSLHQHLRIRRRRRSPRPRPGGRLVCRSRPQGTQEIGSRGPFQPCQEDRLRPCPQEQEAEQDDEDRPDDGGRQTHLVRSGPSIGPAYDRSAVSRAHVGEPEERRVRRIRSARIRPGQGGESGQAGSRDKREVRGHRGGCSDHRYPLSELSFFA</sequence>
<evidence type="ECO:0000256" key="1">
    <source>
        <dbReference type="SAM" id="Coils"/>
    </source>
</evidence>
<dbReference type="EMBL" id="JAWJWE010000006">
    <property type="protein sequence ID" value="KAK6633121.1"/>
    <property type="molecule type" value="Genomic_DNA"/>
</dbReference>
<feature type="compositionally biased region" description="Basic residues" evidence="2">
    <location>
        <begin position="266"/>
        <end position="282"/>
    </location>
</feature>
<gene>
    <name evidence="3" type="ORF">RUM43_012865</name>
</gene>
<evidence type="ECO:0000313" key="3">
    <source>
        <dbReference type="EMBL" id="KAK6633121.1"/>
    </source>
</evidence>